<dbReference type="PANTHER" id="PTHR10357:SF213">
    <property type="entry name" value="ALPHA AMYLASE CATALYTIC REGION"/>
    <property type="match status" value="1"/>
</dbReference>
<dbReference type="InterPro" id="IPR013780">
    <property type="entry name" value="Glyco_hydro_b"/>
</dbReference>
<name>A0A5C6AIZ5_9BACT</name>
<dbReference type="InterPro" id="IPR044077">
    <property type="entry name" value="Amylosucrase"/>
</dbReference>
<dbReference type="Gene3D" id="2.60.40.1180">
    <property type="entry name" value="Golgi alpha-mannosidase II"/>
    <property type="match status" value="1"/>
</dbReference>
<feature type="domain" description="Glycosyl hydrolase family 13 catalytic" evidence="1">
    <location>
        <begin position="75"/>
        <end position="527"/>
    </location>
</feature>
<dbReference type="EMBL" id="SJPR01000001">
    <property type="protein sequence ID" value="TWT99145.1"/>
    <property type="molecule type" value="Genomic_DNA"/>
</dbReference>
<keyword evidence="2" id="KW-0808">Transferase</keyword>
<dbReference type="GO" id="GO:0047669">
    <property type="term" value="F:amylosucrase activity"/>
    <property type="evidence" value="ECO:0007669"/>
    <property type="project" value="UniProtKB-EC"/>
</dbReference>
<dbReference type="InterPro" id="IPR017853">
    <property type="entry name" value="GH"/>
</dbReference>
<dbReference type="PANTHER" id="PTHR10357">
    <property type="entry name" value="ALPHA-AMYLASE FAMILY MEMBER"/>
    <property type="match status" value="1"/>
</dbReference>
<dbReference type="Pfam" id="PF00128">
    <property type="entry name" value="Alpha-amylase"/>
    <property type="match status" value="1"/>
</dbReference>
<dbReference type="Pfam" id="PF10438">
    <property type="entry name" value="Cyc-maltodext_C"/>
    <property type="match status" value="1"/>
</dbReference>
<dbReference type="InterPro" id="IPR045857">
    <property type="entry name" value="O16G_dom_2"/>
</dbReference>
<reference evidence="2 3" key="1">
    <citation type="submission" date="2019-02" db="EMBL/GenBank/DDBJ databases">
        <title>Deep-cultivation of Planctomycetes and their phenomic and genomic characterization uncovers novel biology.</title>
        <authorList>
            <person name="Wiegand S."/>
            <person name="Jogler M."/>
            <person name="Boedeker C."/>
            <person name="Pinto D."/>
            <person name="Vollmers J."/>
            <person name="Rivas-Marin E."/>
            <person name="Kohn T."/>
            <person name="Peeters S.H."/>
            <person name="Heuer A."/>
            <person name="Rast P."/>
            <person name="Oberbeckmann S."/>
            <person name="Bunk B."/>
            <person name="Jeske O."/>
            <person name="Meyerdierks A."/>
            <person name="Storesund J.E."/>
            <person name="Kallscheuer N."/>
            <person name="Luecker S."/>
            <person name="Lage O.M."/>
            <person name="Pohl T."/>
            <person name="Merkel B.J."/>
            <person name="Hornburger P."/>
            <person name="Mueller R.-W."/>
            <person name="Bruemmer F."/>
            <person name="Labrenz M."/>
            <person name="Spormann A.M."/>
            <person name="Op Den Camp H."/>
            <person name="Overmann J."/>
            <person name="Amann R."/>
            <person name="Jetten M.S.M."/>
            <person name="Mascher T."/>
            <person name="Medema M.H."/>
            <person name="Devos D.P."/>
            <person name="Kaster A.-K."/>
            <person name="Ovreas L."/>
            <person name="Rohde M."/>
            <person name="Galperin M.Y."/>
            <person name="Jogler C."/>
        </authorList>
    </citation>
    <scope>NUCLEOTIDE SEQUENCE [LARGE SCALE GENOMIC DNA]</scope>
    <source>
        <strain evidence="2 3">Pla108</strain>
    </source>
</reference>
<evidence type="ECO:0000313" key="2">
    <source>
        <dbReference type="EMBL" id="TWT99145.1"/>
    </source>
</evidence>
<gene>
    <name evidence="2" type="primary">ams</name>
    <name evidence="2" type="ORF">Pla108_00790</name>
</gene>
<keyword evidence="2" id="KW-0328">Glycosyltransferase</keyword>
<dbReference type="SUPFAM" id="SSF51011">
    <property type="entry name" value="Glycosyl hydrolase domain"/>
    <property type="match status" value="1"/>
</dbReference>
<organism evidence="2 3">
    <name type="scientific">Botrimarina colliarenosi</name>
    <dbReference type="NCBI Taxonomy" id="2528001"/>
    <lineage>
        <taxon>Bacteria</taxon>
        <taxon>Pseudomonadati</taxon>
        <taxon>Planctomycetota</taxon>
        <taxon>Planctomycetia</taxon>
        <taxon>Pirellulales</taxon>
        <taxon>Lacipirellulaceae</taxon>
        <taxon>Botrimarina</taxon>
    </lineage>
</organism>
<dbReference type="InterPro" id="IPR019492">
    <property type="entry name" value="Cyclo-malto-dextrinase_C"/>
</dbReference>
<sequence>MWESFKRRLESQFEALFAPVFALYGDHYDFFFHLETIVQTITEAWIEREGGLCGLDALREEDRSWFQSHRMVGATCYVDLFAGGFKALGDHLPYLKELGITYLHLMPIFRSPEGEDDGGYAVSDYRNVDPKLGTVEELREVATLFRQHGISLALDFVLNHTADEHEWAKRALDGDPNFQAYYRMFPDRELPDAYERNLHDVFPDDHDGAFSYRPRIKQWVWTTFHTYQWDLNYANPALLRQMTEEMLFLANLGVEVIRMDAVAFLWKELGTDCQNLPHAHDVLRVFSAAARIAAPATTLKSEAIVHPDEVRKYIHMDECQLSYNPQLMALLWDALATRKTTGLRVAMERRFQIDPGCAWVNYVRCHDDIGWAFSDEEVEAAGFDPRSHRRFLTKFYTGQHEGSFSRGLVFQENPETGDARVSGMTASLAGLEHAIEIDDPAEIELAIRRIVLLHGVIMTIGGMPLIYLGDEIAMLNDYGFEDDREKYADSRWVHRPPFDWERSERRHDNSTPEGRVYQSLQRLIQLRTQSLAFDRAETEFVDVGNEHVFAFFRNRDEHSALIIANFSENPQSISAKRLRNLGLRKTVVDTFKGEVITAGHELDVEPYQLMVLATGSSHAAARAALD</sequence>
<dbReference type="AlphaFoldDB" id="A0A5C6AIZ5"/>
<dbReference type="SUPFAM" id="SSF51445">
    <property type="entry name" value="(Trans)glycosidases"/>
    <property type="match status" value="1"/>
</dbReference>
<protein>
    <submittedName>
        <fullName evidence="2">Amylosucrase</fullName>
        <ecNumber evidence="2">2.4.1.4</ecNumber>
    </submittedName>
</protein>
<comment type="caution">
    <text evidence="2">The sequence shown here is derived from an EMBL/GenBank/DDBJ whole genome shotgun (WGS) entry which is preliminary data.</text>
</comment>
<dbReference type="GO" id="GO:0005975">
    <property type="term" value="P:carbohydrate metabolic process"/>
    <property type="evidence" value="ECO:0007669"/>
    <property type="project" value="InterPro"/>
</dbReference>
<dbReference type="Proteomes" id="UP000317421">
    <property type="component" value="Unassembled WGS sequence"/>
</dbReference>
<dbReference type="Gene3D" id="1.10.1740.10">
    <property type="match status" value="1"/>
</dbReference>
<dbReference type="Gene3D" id="3.90.400.10">
    <property type="entry name" value="Oligo-1,6-glucosidase, Domain 2"/>
    <property type="match status" value="1"/>
</dbReference>
<proteinExistence type="predicted"/>
<dbReference type="SMART" id="SM00642">
    <property type="entry name" value="Aamy"/>
    <property type="match status" value="1"/>
</dbReference>
<dbReference type="Gene3D" id="3.20.20.80">
    <property type="entry name" value="Glycosidases"/>
    <property type="match status" value="1"/>
</dbReference>
<keyword evidence="3" id="KW-1185">Reference proteome</keyword>
<dbReference type="OrthoDB" id="9805159at2"/>
<dbReference type="CDD" id="cd11324">
    <property type="entry name" value="AmyAc_Amylosucrase"/>
    <property type="match status" value="1"/>
</dbReference>
<accession>A0A5C6AIZ5</accession>
<dbReference type="EC" id="2.4.1.4" evidence="2"/>
<dbReference type="InterPro" id="IPR006047">
    <property type="entry name" value="GH13_cat_dom"/>
</dbReference>
<evidence type="ECO:0000313" key="3">
    <source>
        <dbReference type="Proteomes" id="UP000317421"/>
    </source>
</evidence>
<evidence type="ECO:0000259" key="1">
    <source>
        <dbReference type="SMART" id="SM00642"/>
    </source>
</evidence>